<dbReference type="PANTHER" id="PTHR33973">
    <property type="entry name" value="OS07G0153300 PROTEIN"/>
    <property type="match status" value="1"/>
</dbReference>
<dbReference type="EMBL" id="CP071060">
    <property type="protein sequence ID" value="QSI77972.1"/>
    <property type="molecule type" value="Genomic_DNA"/>
</dbReference>
<evidence type="ECO:0000313" key="2">
    <source>
        <dbReference type="Proteomes" id="UP000663570"/>
    </source>
</evidence>
<dbReference type="InterPro" id="IPR010775">
    <property type="entry name" value="DUF1365"/>
</dbReference>
<keyword evidence="2" id="KW-1185">Reference proteome</keyword>
<evidence type="ECO:0000313" key="1">
    <source>
        <dbReference type="EMBL" id="QSI77972.1"/>
    </source>
</evidence>
<dbReference type="Pfam" id="PF07103">
    <property type="entry name" value="DUF1365"/>
    <property type="match status" value="1"/>
</dbReference>
<name>A0ABX7MDX3_9RHOO</name>
<sequence length="257" mass="29193">MRADTAPRLCLGGVMHARHWPVMHRFAYPLAWVRLPLSRLHEAGNVLFGVERARLFSFRYRDHGARDGSPLLPWIRALLAQHGLAEACNGEVVLQTFPRLMGFVFNPVSFWFCHDRAGVLRAVLCEVNNTFGERHNYLVAHPDARPIVSGDSFRSSKVFHVSPFFPVRGEYRFRFAERGSVASVAIDLFDAGRHQLTTRMSGRAEALSAPGLMRVALRFPFMTLGVVARIHWQALKLFLKRVPFHRKPVPPLKETTS</sequence>
<gene>
    <name evidence="1" type="ORF">JY500_04835</name>
</gene>
<organism evidence="1 2">
    <name type="scientific">Niveibacterium microcysteis</name>
    <dbReference type="NCBI Taxonomy" id="2811415"/>
    <lineage>
        <taxon>Bacteria</taxon>
        <taxon>Pseudomonadati</taxon>
        <taxon>Pseudomonadota</taxon>
        <taxon>Betaproteobacteria</taxon>
        <taxon>Rhodocyclales</taxon>
        <taxon>Rhodocyclaceae</taxon>
        <taxon>Niveibacterium</taxon>
    </lineage>
</organism>
<reference evidence="1 2" key="1">
    <citation type="submission" date="2021-02" db="EMBL/GenBank/DDBJ databases">
        <title>Niveibacterium changnyeongensis HC41.</title>
        <authorList>
            <person name="Kang M."/>
        </authorList>
    </citation>
    <scope>NUCLEOTIDE SEQUENCE [LARGE SCALE GENOMIC DNA]</scope>
    <source>
        <strain evidence="1 2">HC41</strain>
    </source>
</reference>
<proteinExistence type="predicted"/>
<dbReference type="RefSeq" id="WP_206255233.1">
    <property type="nucleotide sequence ID" value="NZ_CP071060.1"/>
</dbReference>
<accession>A0ABX7MDX3</accession>
<dbReference type="Proteomes" id="UP000663570">
    <property type="component" value="Chromosome"/>
</dbReference>
<protein>
    <submittedName>
        <fullName evidence="1">DUF1365 domain-containing protein</fullName>
    </submittedName>
</protein>
<dbReference type="PANTHER" id="PTHR33973:SF4">
    <property type="entry name" value="OS07G0153300 PROTEIN"/>
    <property type="match status" value="1"/>
</dbReference>